<feature type="region of interest" description="Disordered" evidence="1">
    <location>
        <begin position="1"/>
        <end position="36"/>
    </location>
</feature>
<name>A0A0A9ZBC3_LYGHE</name>
<evidence type="ECO:0000256" key="1">
    <source>
        <dbReference type="SAM" id="MobiDB-lite"/>
    </source>
</evidence>
<keyword evidence="2" id="KW-0687">Ribonucleoprotein</keyword>
<protein>
    <submittedName>
        <fullName evidence="2">50S ribosomal protein L25</fullName>
    </submittedName>
</protein>
<reference evidence="2" key="1">
    <citation type="journal article" date="2014" name="PLoS ONE">
        <title>Transcriptome-Based Identification of ABC Transporters in the Western Tarnished Plant Bug Lygus hesperus.</title>
        <authorList>
            <person name="Hull J.J."/>
            <person name="Chaney K."/>
            <person name="Geib S.M."/>
            <person name="Fabrick J.A."/>
            <person name="Brent C.S."/>
            <person name="Walsh D."/>
            <person name="Lavine L.C."/>
        </authorList>
    </citation>
    <scope>NUCLEOTIDE SEQUENCE</scope>
</reference>
<sequence>QLDQSPVLEPVTLGEDSKVEANGPTNDATSADDAPQKRALLDDSLVGLLTVSDWEMVAKGRTTESTTSTMDTDTPAVFAADSMVLKRTKALSVRPVVNARPDGRTRVTASTRNVTKPVLASVVPEPERFCAPGRDERCHWTYIHWSYMENCSPSETWIPGRIGQCCIFARKARTDGGKRGRDEKTDGGWHVHERHGQRSARCSRRREIRTFKKERE</sequence>
<gene>
    <name evidence="2" type="primary">rplY_3</name>
    <name evidence="2" type="ORF">CM83_1</name>
</gene>
<proteinExistence type="predicted"/>
<organism evidence="2">
    <name type="scientific">Lygus hesperus</name>
    <name type="common">Western plant bug</name>
    <dbReference type="NCBI Taxonomy" id="30085"/>
    <lineage>
        <taxon>Eukaryota</taxon>
        <taxon>Metazoa</taxon>
        <taxon>Ecdysozoa</taxon>
        <taxon>Arthropoda</taxon>
        <taxon>Hexapoda</taxon>
        <taxon>Insecta</taxon>
        <taxon>Pterygota</taxon>
        <taxon>Neoptera</taxon>
        <taxon>Paraneoptera</taxon>
        <taxon>Hemiptera</taxon>
        <taxon>Heteroptera</taxon>
        <taxon>Panheteroptera</taxon>
        <taxon>Cimicomorpha</taxon>
        <taxon>Miridae</taxon>
        <taxon>Mirini</taxon>
        <taxon>Lygus</taxon>
    </lineage>
</organism>
<reference evidence="2" key="2">
    <citation type="submission" date="2014-07" db="EMBL/GenBank/DDBJ databases">
        <authorList>
            <person name="Hull J."/>
        </authorList>
    </citation>
    <scope>NUCLEOTIDE SEQUENCE</scope>
</reference>
<feature type="region of interest" description="Disordered" evidence="1">
    <location>
        <begin position="175"/>
        <end position="204"/>
    </location>
</feature>
<feature type="non-terminal residue" evidence="2">
    <location>
        <position position="1"/>
    </location>
</feature>
<dbReference type="GO" id="GO:0005840">
    <property type="term" value="C:ribosome"/>
    <property type="evidence" value="ECO:0007669"/>
    <property type="project" value="UniProtKB-KW"/>
</dbReference>
<dbReference type="AlphaFoldDB" id="A0A0A9ZBC3"/>
<dbReference type="EMBL" id="GBHO01002966">
    <property type="protein sequence ID" value="JAG40638.1"/>
    <property type="molecule type" value="Transcribed_RNA"/>
</dbReference>
<feature type="compositionally biased region" description="Basic and acidic residues" evidence="1">
    <location>
        <begin position="175"/>
        <end position="196"/>
    </location>
</feature>
<evidence type="ECO:0000313" key="2">
    <source>
        <dbReference type="EMBL" id="JAG40638.1"/>
    </source>
</evidence>
<accession>A0A0A9ZBC3</accession>
<keyword evidence="2" id="KW-0689">Ribosomal protein</keyword>